<organism evidence="5 6">
    <name type="scientific">Papaver somniferum</name>
    <name type="common">Opium poppy</name>
    <dbReference type="NCBI Taxonomy" id="3469"/>
    <lineage>
        <taxon>Eukaryota</taxon>
        <taxon>Viridiplantae</taxon>
        <taxon>Streptophyta</taxon>
        <taxon>Embryophyta</taxon>
        <taxon>Tracheophyta</taxon>
        <taxon>Spermatophyta</taxon>
        <taxon>Magnoliopsida</taxon>
        <taxon>Ranunculales</taxon>
        <taxon>Papaveraceae</taxon>
        <taxon>Papaveroideae</taxon>
        <taxon>Papaver</taxon>
    </lineage>
</organism>
<accession>A0A4Y7JB15</accession>
<evidence type="ECO:0000313" key="6">
    <source>
        <dbReference type="Proteomes" id="UP000316621"/>
    </source>
</evidence>
<dbReference type="Gene3D" id="1.10.510.10">
    <property type="entry name" value="Transferase(Phosphotransferase) domain 1"/>
    <property type="match status" value="1"/>
</dbReference>
<dbReference type="InterPro" id="IPR000719">
    <property type="entry name" value="Prot_kinase_dom"/>
</dbReference>
<dbReference type="STRING" id="3469.A0A4Y7JB15"/>
<dbReference type="AlphaFoldDB" id="A0A4Y7JB15"/>
<dbReference type="SUPFAM" id="SSF56112">
    <property type="entry name" value="Protein kinase-like (PK-like)"/>
    <property type="match status" value="1"/>
</dbReference>
<keyword evidence="2" id="KW-0067">ATP-binding</keyword>
<sequence length="928" mass="104373">MLSLRYSPAILLTKRLETIKTSRTPKSVIVCAAKGPRPRYPRVWKANKKIGTISKSKKFVDCIKELSNVKEEVYGALDSFIAWELEFPLITVKKALKTLEEEREWKRIIQVTKWMLSKGQGRTMGSYFTLLNALAHDDRIEEAEELWAKVFSENLEALPRIFFNKMISIYYSRDMHDKMFEQIYYLEIVQIFADMEELGVKPNVAIVSMVGDVFQKLGMLDKYEKLSKKYPPPTWEYRYFKGKRVKIRAKNLKQFDEDQRRSREPHVRGNKLLGEGSVVEATELLSEESSAKNDGQLDEADEEPNEILNKSDEADQYLDEIDSDSDYMLNIIMDMEFTFNLNHLSHSEFQVEQQQDLVKGAASSVSAFGEAKPGCQAKCGNISIPYPFGITTGGRARGCCIQGGNRNSHIELTIAKLCYDVSGDMVLNKSSIEYGCLVTPFAYSTKNRFFVVGCDSEGYNTGHHLLKENEYYNECKTSCDSKEKVQEGGCNGHGCCNRTVLKGTKMFWTEVDQTDGTTFLSFSPCTYAFVDYIPGYGCSCSKGYKGKPYLSPGCQGMSVCPYYTVVKGELGARVVQGRLANKTPKAQKYVNECEDINNNPCSNNEHFPMLRVTLGIGLALLFIIAQKLLSTYGSVEMSNIFTANELKLATNNYDESLILGQGGFGTINHRNVVKLLGCCLETEVPLLVYEYVSNGTLSKHIHSSNGVPSISWESRLRIATETSNALAYLHSAAYIPIVHRDVKAANILLDETYTAKVADFGASRLIPLDQTALYTLVQGTIGYLDPEYCTANQLTEKSDVYSFGVVLLELLTARLPIYSETSGEIRNLAMYFISLMEEGYPFQLLEAQVLNGGHPKQVIAVAELAKRCLNFMSEKRPTMKQVTMELESLRRLETGARWDLQPNHETVEELLSEPSGCNSDDEHPMLIV</sequence>
<dbReference type="PROSITE" id="PS00108">
    <property type="entry name" value="PROTEIN_KINASE_ST"/>
    <property type="match status" value="1"/>
</dbReference>
<feature type="compositionally biased region" description="Acidic residues" evidence="3">
    <location>
        <begin position="296"/>
        <end position="305"/>
    </location>
</feature>
<dbReference type="Gene3D" id="3.30.200.20">
    <property type="entry name" value="Phosphorylase Kinase, domain 1"/>
    <property type="match status" value="1"/>
</dbReference>
<dbReference type="GO" id="GO:0005524">
    <property type="term" value="F:ATP binding"/>
    <property type="evidence" value="ECO:0007669"/>
    <property type="project" value="UniProtKB-KW"/>
</dbReference>
<dbReference type="PANTHER" id="PTHR27005">
    <property type="entry name" value="WALL-ASSOCIATED RECEPTOR KINASE-LIKE 21"/>
    <property type="match status" value="1"/>
</dbReference>
<dbReference type="Gene3D" id="1.25.40.10">
    <property type="entry name" value="Tetratricopeptide repeat domain"/>
    <property type="match status" value="1"/>
</dbReference>
<dbReference type="InterPro" id="IPR008271">
    <property type="entry name" value="Ser/Thr_kinase_AS"/>
</dbReference>
<evidence type="ECO:0000256" key="2">
    <source>
        <dbReference type="ARBA" id="ARBA00022840"/>
    </source>
</evidence>
<dbReference type="PANTHER" id="PTHR27005:SF283">
    <property type="entry name" value="OS02G0633066 PROTEIN"/>
    <property type="match status" value="1"/>
</dbReference>
<dbReference type="EMBL" id="CM010718">
    <property type="protein sequence ID" value="RZC57200.1"/>
    <property type="molecule type" value="Genomic_DNA"/>
</dbReference>
<dbReference type="Pfam" id="PF00069">
    <property type="entry name" value="Pkinase"/>
    <property type="match status" value="1"/>
</dbReference>
<dbReference type="GO" id="GO:0007166">
    <property type="term" value="P:cell surface receptor signaling pathway"/>
    <property type="evidence" value="ECO:0007669"/>
    <property type="project" value="InterPro"/>
</dbReference>
<gene>
    <name evidence="5" type="ORF">C5167_004509</name>
</gene>
<dbReference type="PROSITE" id="PS50011">
    <property type="entry name" value="PROTEIN_KINASE_DOM"/>
    <property type="match status" value="1"/>
</dbReference>
<protein>
    <recommendedName>
        <fullName evidence="4">Protein kinase domain-containing protein</fullName>
    </recommendedName>
</protein>
<dbReference type="GO" id="GO:0005886">
    <property type="term" value="C:plasma membrane"/>
    <property type="evidence" value="ECO:0007669"/>
    <property type="project" value="TreeGrafter"/>
</dbReference>
<dbReference type="GO" id="GO:0004674">
    <property type="term" value="F:protein serine/threonine kinase activity"/>
    <property type="evidence" value="ECO:0007669"/>
    <property type="project" value="TreeGrafter"/>
</dbReference>
<evidence type="ECO:0000313" key="5">
    <source>
        <dbReference type="EMBL" id="RZC57200.1"/>
    </source>
</evidence>
<name>A0A4Y7JB15_PAPSO</name>
<dbReference type="FunFam" id="1.10.510.10:FF:000084">
    <property type="entry name" value="Wall-associated receptor kinase 2"/>
    <property type="match status" value="1"/>
</dbReference>
<evidence type="ECO:0000256" key="1">
    <source>
        <dbReference type="ARBA" id="ARBA00022741"/>
    </source>
</evidence>
<feature type="domain" description="Protein kinase" evidence="4">
    <location>
        <begin position="559"/>
        <end position="889"/>
    </location>
</feature>
<dbReference type="InterPro" id="IPR045274">
    <property type="entry name" value="WAK-like"/>
</dbReference>
<feature type="region of interest" description="Disordered" evidence="3">
    <location>
        <begin position="286"/>
        <end position="314"/>
    </location>
</feature>
<dbReference type="InterPro" id="IPR011009">
    <property type="entry name" value="Kinase-like_dom_sf"/>
</dbReference>
<dbReference type="Gramene" id="RZC57200">
    <property type="protein sequence ID" value="RZC57200"/>
    <property type="gene ID" value="C5167_004509"/>
</dbReference>
<dbReference type="SMART" id="SM00220">
    <property type="entry name" value="S_TKc"/>
    <property type="match status" value="1"/>
</dbReference>
<dbReference type="InterPro" id="IPR011990">
    <property type="entry name" value="TPR-like_helical_dom_sf"/>
</dbReference>
<reference evidence="5 6" key="1">
    <citation type="journal article" date="2018" name="Science">
        <title>The opium poppy genome and morphinan production.</title>
        <authorList>
            <person name="Guo L."/>
            <person name="Winzer T."/>
            <person name="Yang X."/>
            <person name="Li Y."/>
            <person name="Ning Z."/>
            <person name="He Z."/>
            <person name="Teodor R."/>
            <person name="Lu Y."/>
            <person name="Bowser T.A."/>
            <person name="Graham I.A."/>
            <person name="Ye K."/>
        </authorList>
    </citation>
    <scope>NUCLEOTIDE SEQUENCE [LARGE SCALE GENOMIC DNA]</scope>
    <source>
        <strain evidence="6">cv. HN1</strain>
        <tissue evidence="5">Leaves</tissue>
    </source>
</reference>
<keyword evidence="1" id="KW-0547">Nucleotide-binding</keyword>
<evidence type="ECO:0000259" key="4">
    <source>
        <dbReference type="PROSITE" id="PS50011"/>
    </source>
</evidence>
<proteinExistence type="predicted"/>
<dbReference type="Proteomes" id="UP000316621">
    <property type="component" value="Chromosome 4"/>
</dbReference>
<keyword evidence="6" id="KW-1185">Reference proteome</keyword>
<evidence type="ECO:0000256" key="3">
    <source>
        <dbReference type="SAM" id="MobiDB-lite"/>
    </source>
</evidence>